<protein>
    <recommendedName>
        <fullName evidence="2">DUF5658 domain-containing protein</fullName>
    </recommendedName>
</protein>
<evidence type="ECO:0000256" key="1">
    <source>
        <dbReference type="SAM" id="Phobius"/>
    </source>
</evidence>
<feature type="transmembrane region" description="Helical" evidence="1">
    <location>
        <begin position="97"/>
        <end position="118"/>
    </location>
</feature>
<gene>
    <name evidence="3" type="ORF">JM946_04730</name>
</gene>
<dbReference type="InterPro" id="IPR043717">
    <property type="entry name" value="DUF5658"/>
</dbReference>
<evidence type="ECO:0000313" key="3">
    <source>
        <dbReference type="EMBL" id="MBM0104034.1"/>
    </source>
</evidence>
<evidence type="ECO:0000313" key="4">
    <source>
        <dbReference type="Proteomes" id="UP000661077"/>
    </source>
</evidence>
<keyword evidence="1" id="KW-1133">Transmembrane helix</keyword>
<dbReference type="RefSeq" id="WP_203165981.1">
    <property type="nucleotide sequence ID" value="NZ_JAEVLS010000001.1"/>
</dbReference>
<feature type="domain" description="DUF5658" evidence="2">
    <location>
        <begin position="61"/>
        <end position="150"/>
    </location>
</feature>
<comment type="caution">
    <text evidence="3">The sequence shown here is derived from an EMBL/GenBank/DDBJ whole genome shotgun (WGS) entry which is preliminary data.</text>
</comment>
<proteinExistence type="predicted"/>
<sequence>MHAAERVVQERRSGIERREHTVAAYWRGALNPRRRAGRRASDRYYAIIDWHSPRVLALVMLILGLSTLDAVLTLLLISQGASEMNPVMALFVPDKLGWFAAVKLGLTSLGTLVLVACARMKVFRLFPGELLLYLVVACYIALIGYELFLLENPPPLH</sequence>
<dbReference type="Pfam" id="PF18902">
    <property type="entry name" value="DUF5658"/>
    <property type="match status" value="1"/>
</dbReference>
<dbReference type="Proteomes" id="UP000661077">
    <property type="component" value="Unassembled WGS sequence"/>
</dbReference>
<feature type="transmembrane region" description="Helical" evidence="1">
    <location>
        <begin position="130"/>
        <end position="150"/>
    </location>
</feature>
<keyword evidence="1" id="KW-0812">Transmembrane</keyword>
<keyword evidence="1" id="KW-0472">Membrane</keyword>
<dbReference type="EMBL" id="JAEVLS010000001">
    <property type="protein sequence ID" value="MBM0104034.1"/>
    <property type="molecule type" value="Genomic_DNA"/>
</dbReference>
<organism evidence="3 4">
    <name type="scientific">Steroidobacter gossypii</name>
    <dbReference type="NCBI Taxonomy" id="2805490"/>
    <lineage>
        <taxon>Bacteria</taxon>
        <taxon>Pseudomonadati</taxon>
        <taxon>Pseudomonadota</taxon>
        <taxon>Gammaproteobacteria</taxon>
        <taxon>Steroidobacterales</taxon>
        <taxon>Steroidobacteraceae</taxon>
        <taxon>Steroidobacter</taxon>
    </lineage>
</organism>
<reference evidence="3 4" key="1">
    <citation type="journal article" date="2021" name="Int. J. Syst. Evol. Microbiol.">
        <title>Steroidobacter gossypii sp. nov., isolated from soil of cotton cropping field.</title>
        <authorList>
            <person name="Huang R."/>
            <person name="Yang S."/>
            <person name="Zhen C."/>
            <person name="Liu W."/>
        </authorList>
    </citation>
    <scope>NUCLEOTIDE SEQUENCE [LARGE SCALE GENOMIC DNA]</scope>
    <source>
        <strain evidence="3 4">S1-65</strain>
    </source>
</reference>
<evidence type="ECO:0000259" key="2">
    <source>
        <dbReference type="Pfam" id="PF18902"/>
    </source>
</evidence>
<feature type="transmembrane region" description="Helical" evidence="1">
    <location>
        <begin position="55"/>
        <end position="77"/>
    </location>
</feature>
<keyword evidence="4" id="KW-1185">Reference proteome</keyword>
<name>A0ABS1WSS4_9GAMM</name>
<accession>A0ABS1WSS4</accession>